<dbReference type="PANTHER" id="PTHR30349">
    <property type="entry name" value="PHAGE INTEGRASE-RELATED"/>
    <property type="match status" value="1"/>
</dbReference>
<protein>
    <submittedName>
        <fullName evidence="3">Tyrosine recombinase XerD</fullName>
    </submittedName>
</protein>
<dbReference type="AlphaFoldDB" id="A0A5J4PYH5"/>
<gene>
    <name evidence="3" type="ORF">EZS27_034695</name>
</gene>
<reference evidence="3" key="1">
    <citation type="submission" date="2019-03" db="EMBL/GenBank/DDBJ databases">
        <title>Single cell metagenomics reveals metabolic interactions within the superorganism composed of flagellate Streblomastix strix and complex community of Bacteroidetes bacteria on its surface.</title>
        <authorList>
            <person name="Treitli S.C."/>
            <person name="Kolisko M."/>
            <person name="Husnik F."/>
            <person name="Keeling P."/>
            <person name="Hampl V."/>
        </authorList>
    </citation>
    <scope>NUCLEOTIDE SEQUENCE</scope>
    <source>
        <strain evidence="3">STM</strain>
    </source>
</reference>
<accession>A0A5J4PYH5</accession>
<evidence type="ECO:0000313" key="3">
    <source>
        <dbReference type="EMBL" id="KAA6314736.1"/>
    </source>
</evidence>
<proteinExistence type="predicted"/>
<keyword evidence="1" id="KW-0233">DNA recombination</keyword>
<evidence type="ECO:0000256" key="1">
    <source>
        <dbReference type="ARBA" id="ARBA00023172"/>
    </source>
</evidence>
<sequence length="228" mass="25619">MLNGNPLNENTQRQYIKRLASVINSAIADEMIPSNPFMQIKPEDIPKGHSAEVCYLTIDEVRSLIETPCYYSNIKNGFLFSCFTGLRFSDVEALTWGKLQKDSEGNTFINFTQKKTQKWENLPVSREAMKFLPERGLAGRDDLVFKFQSGGYINSVIKTWAKSAGINKKVTFHVARHTNATLLLSLEVPIETVSKILGHSDIKTTQIYAKVIDKSKRDAVNKLDGLTG</sequence>
<dbReference type="Gene3D" id="1.10.443.10">
    <property type="entry name" value="Intergrase catalytic core"/>
    <property type="match status" value="1"/>
</dbReference>
<name>A0A5J4PYH5_9ZZZZ</name>
<dbReference type="CDD" id="cd01185">
    <property type="entry name" value="INTN1_C_like"/>
    <property type="match status" value="1"/>
</dbReference>
<evidence type="ECO:0000259" key="2">
    <source>
        <dbReference type="PROSITE" id="PS51898"/>
    </source>
</evidence>
<dbReference type="EMBL" id="SNRY01005525">
    <property type="protein sequence ID" value="KAA6314736.1"/>
    <property type="molecule type" value="Genomic_DNA"/>
</dbReference>
<feature type="domain" description="Tyr recombinase" evidence="2">
    <location>
        <begin position="51"/>
        <end position="221"/>
    </location>
</feature>
<dbReference type="InterPro" id="IPR013762">
    <property type="entry name" value="Integrase-like_cat_sf"/>
</dbReference>
<dbReference type="GO" id="GO:0006310">
    <property type="term" value="P:DNA recombination"/>
    <property type="evidence" value="ECO:0007669"/>
    <property type="project" value="UniProtKB-KW"/>
</dbReference>
<dbReference type="GO" id="GO:0015074">
    <property type="term" value="P:DNA integration"/>
    <property type="evidence" value="ECO:0007669"/>
    <property type="project" value="InterPro"/>
</dbReference>
<dbReference type="Pfam" id="PF00589">
    <property type="entry name" value="Phage_integrase"/>
    <property type="match status" value="1"/>
</dbReference>
<dbReference type="PROSITE" id="PS51898">
    <property type="entry name" value="TYR_RECOMBINASE"/>
    <property type="match status" value="1"/>
</dbReference>
<dbReference type="SUPFAM" id="SSF56349">
    <property type="entry name" value="DNA breaking-rejoining enzymes"/>
    <property type="match status" value="1"/>
</dbReference>
<dbReference type="InterPro" id="IPR025269">
    <property type="entry name" value="SAM-like_dom"/>
</dbReference>
<comment type="caution">
    <text evidence="3">The sequence shown here is derived from an EMBL/GenBank/DDBJ whole genome shotgun (WGS) entry which is preliminary data.</text>
</comment>
<organism evidence="3">
    <name type="scientific">termite gut metagenome</name>
    <dbReference type="NCBI Taxonomy" id="433724"/>
    <lineage>
        <taxon>unclassified sequences</taxon>
        <taxon>metagenomes</taxon>
        <taxon>organismal metagenomes</taxon>
    </lineage>
</organism>
<dbReference type="InterPro" id="IPR011010">
    <property type="entry name" value="DNA_brk_join_enz"/>
</dbReference>
<dbReference type="InterPro" id="IPR050090">
    <property type="entry name" value="Tyrosine_recombinase_XerCD"/>
</dbReference>
<dbReference type="InterPro" id="IPR002104">
    <property type="entry name" value="Integrase_catalytic"/>
</dbReference>
<dbReference type="Pfam" id="PF13102">
    <property type="entry name" value="Phage_int_SAM_5"/>
    <property type="match status" value="1"/>
</dbReference>
<dbReference type="PANTHER" id="PTHR30349:SF64">
    <property type="entry name" value="PROPHAGE INTEGRASE INTD-RELATED"/>
    <property type="match status" value="1"/>
</dbReference>
<dbReference type="GO" id="GO:0003677">
    <property type="term" value="F:DNA binding"/>
    <property type="evidence" value="ECO:0007669"/>
    <property type="project" value="InterPro"/>
</dbReference>